<dbReference type="InterPro" id="IPR012677">
    <property type="entry name" value="Nucleotide-bd_a/b_plait_sf"/>
</dbReference>
<protein>
    <submittedName>
        <fullName evidence="5">RRM domain-containing protein</fullName>
    </submittedName>
</protein>
<dbReference type="WBParaSite" id="sdigi.contig2.g226.t1">
    <property type="protein sequence ID" value="sdigi.contig2.g226.t1"/>
    <property type="gene ID" value="sdigi.contig2.g226"/>
</dbReference>
<evidence type="ECO:0000313" key="5">
    <source>
        <dbReference type="WBParaSite" id="sdigi.contig2.g226.t1"/>
    </source>
</evidence>
<keyword evidence="4" id="KW-1185">Reference proteome</keyword>
<dbReference type="InterPro" id="IPR000504">
    <property type="entry name" value="RRM_dom"/>
</dbReference>
<proteinExistence type="predicted"/>
<dbReference type="InterPro" id="IPR052462">
    <property type="entry name" value="SLIRP/GR-RBP-like"/>
</dbReference>
<dbReference type="Pfam" id="PF00076">
    <property type="entry name" value="RRM_1"/>
    <property type="match status" value="1"/>
</dbReference>
<evidence type="ECO:0000256" key="1">
    <source>
        <dbReference type="ARBA" id="ARBA00022884"/>
    </source>
</evidence>
<accession>A0A915PJE2</accession>
<dbReference type="GO" id="GO:0003723">
    <property type="term" value="F:RNA binding"/>
    <property type="evidence" value="ECO:0007669"/>
    <property type="project" value="UniProtKB-UniRule"/>
</dbReference>
<dbReference type="InterPro" id="IPR035979">
    <property type="entry name" value="RBD_domain_sf"/>
</dbReference>
<organism evidence="4 5">
    <name type="scientific">Setaria digitata</name>
    <dbReference type="NCBI Taxonomy" id="48799"/>
    <lineage>
        <taxon>Eukaryota</taxon>
        <taxon>Metazoa</taxon>
        <taxon>Ecdysozoa</taxon>
        <taxon>Nematoda</taxon>
        <taxon>Chromadorea</taxon>
        <taxon>Rhabditida</taxon>
        <taxon>Spirurina</taxon>
        <taxon>Spiruromorpha</taxon>
        <taxon>Filarioidea</taxon>
        <taxon>Setariidae</taxon>
        <taxon>Setaria</taxon>
    </lineage>
</organism>
<dbReference type="SUPFAM" id="SSF54928">
    <property type="entry name" value="RNA-binding domain, RBD"/>
    <property type="match status" value="1"/>
</dbReference>
<evidence type="ECO:0000313" key="4">
    <source>
        <dbReference type="Proteomes" id="UP000887581"/>
    </source>
</evidence>
<evidence type="ECO:0000259" key="3">
    <source>
        <dbReference type="PROSITE" id="PS50102"/>
    </source>
</evidence>
<dbReference type="PROSITE" id="PS50102">
    <property type="entry name" value="RRM"/>
    <property type="match status" value="1"/>
</dbReference>
<dbReference type="AlphaFoldDB" id="A0A915PJE2"/>
<reference evidence="5" key="1">
    <citation type="submission" date="2022-11" db="UniProtKB">
        <authorList>
            <consortium name="WormBaseParasite"/>
        </authorList>
    </citation>
    <scope>IDENTIFICATION</scope>
</reference>
<keyword evidence="1 2" id="KW-0694">RNA-binding</keyword>
<feature type="domain" description="RRM" evidence="3">
    <location>
        <begin position="23"/>
        <end position="104"/>
    </location>
</feature>
<dbReference type="Proteomes" id="UP000887581">
    <property type="component" value="Unplaced"/>
</dbReference>
<name>A0A915PJE2_9BILA</name>
<dbReference type="Gene3D" id="3.30.70.330">
    <property type="match status" value="1"/>
</dbReference>
<sequence>MYVAHFALLRAFSTKVSTVQVLSRVVLKNISWFTGEKDLKYYFGRFGEVLHVKLLYDWETGLHRGFAFITFENIDDALKAVQQRYHYINGRRVVAKIAIPSSKRRQQ</sequence>
<evidence type="ECO:0000256" key="2">
    <source>
        <dbReference type="PROSITE-ProRule" id="PRU00176"/>
    </source>
</evidence>
<dbReference type="SMART" id="SM00360">
    <property type="entry name" value="RRM"/>
    <property type="match status" value="1"/>
</dbReference>
<dbReference type="PANTHER" id="PTHR48027">
    <property type="entry name" value="HETEROGENEOUS NUCLEAR RIBONUCLEOPROTEIN 87F-RELATED"/>
    <property type="match status" value="1"/>
</dbReference>